<feature type="transmembrane region" description="Helical" evidence="1">
    <location>
        <begin position="7"/>
        <end position="29"/>
    </location>
</feature>
<name>A0A0A8YQS0_ARUDO</name>
<evidence type="ECO:0000256" key="1">
    <source>
        <dbReference type="SAM" id="Phobius"/>
    </source>
</evidence>
<reference evidence="2" key="2">
    <citation type="journal article" date="2015" name="Data Brief">
        <title>Shoot transcriptome of the giant reed, Arundo donax.</title>
        <authorList>
            <person name="Barrero R.A."/>
            <person name="Guerrero F.D."/>
            <person name="Moolhuijzen P."/>
            <person name="Goolsby J.A."/>
            <person name="Tidwell J."/>
            <person name="Bellgard S.E."/>
            <person name="Bellgard M.I."/>
        </authorList>
    </citation>
    <scope>NUCLEOTIDE SEQUENCE</scope>
    <source>
        <tissue evidence="2">Shoot tissue taken approximately 20 cm above the soil surface</tissue>
    </source>
</reference>
<keyword evidence="1" id="KW-1133">Transmembrane helix</keyword>
<keyword evidence="1" id="KW-0472">Membrane</keyword>
<proteinExistence type="predicted"/>
<protein>
    <submittedName>
        <fullName evidence="2">Uncharacterized protein</fullName>
    </submittedName>
</protein>
<sequence length="37" mass="4256">MSKIYVVFAKLDAMVVYLTLVLVYIHYALHKCVLGKL</sequence>
<keyword evidence="1" id="KW-0812">Transmembrane</keyword>
<dbReference type="EMBL" id="GBRH01270710">
    <property type="protein sequence ID" value="JAD27185.1"/>
    <property type="molecule type" value="Transcribed_RNA"/>
</dbReference>
<dbReference type="AlphaFoldDB" id="A0A0A8YQS0"/>
<reference evidence="2" key="1">
    <citation type="submission" date="2014-09" db="EMBL/GenBank/DDBJ databases">
        <authorList>
            <person name="Magalhaes I.L.F."/>
            <person name="Oliveira U."/>
            <person name="Santos F.R."/>
            <person name="Vidigal T.H.D.A."/>
            <person name="Brescovit A.D."/>
            <person name="Santos A.J."/>
        </authorList>
    </citation>
    <scope>NUCLEOTIDE SEQUENCE</scope>
    <source>
        <tissue evidence="2">Shoot tissue taken approximately 20 cm above the soil surface</tissue>
    </source>
</reference>
<organism evidence="2">
    <name type="scientific">Arundo donax</name>
    <name type="common">Giant reed</name>
    <name type="synonym">Donax arundinaceus</name>
    <dbReference type="NCBI Taxonomy" id="35708"/>
    <lineage>
        <taxon>Eukaryota</taxon>
        <taxon>Viridiplantae</taxon>
        <taxon>Streptophyta</taxon>
        <taxon>Embryophyta</taxon>
        <taxon>Tracheophyta</taxon>
        <taxon>Spermatophyta</taxon>
        <taxon>Magnoliopsida</taxon>
        <taxon>Liliopsida</taxon>
        <taxon>Poales</taxon>
        <taxon>Poaceae</taxon>
        <taxon>PACMAD clade</taxon>
        <taxon>Arundinoideae</taxon>
        <taxon>Arundineae</taxon>
        <taxon>Arundo</taxon>
    </lineage>
</organism>
<evidence type="ECO:0000313" key="2">
    <source>
        <dbReference type="EMBL" id="JAD27185.1"/>
    </source>
</evidence>
<accession>A0A0A8YQS0</accession>